<protein>
    <submittedName>
        <fullName evidence="1">Uncharacterized protein</fullName>
    </submittedName>
</protein>
<proteinExistence type="predicted"/>
<dbReference type="RefSeq" id="WP_329780313.1">
    <property type="nucleotide sequence ID" value="NZ_JAYJJR010000013.1"/>
</dbReference>
<keyword evidence="2" id="KW-1185">Reference proteome</keyword>
<name>A0ABU5XL89_9MYCO</name>
<dbReference type="Proteomes" id="UP001299596">
    <property type="component" value="Unassembled WGS sequence"/>
</dbReference>
<evidence type="ECO:0000313" key="2">
    <source>
        <dbReference type="Proteomes" id="UP001299596"/>
    </source>
</evidence>
<evidence type="ECO:0000313" key="1">
    <source>
        <dbReference type="EMBL" id="MEB3023050.1"/>
    </source>
</evidence>
<dbReference type="EMBL" id="JAYJJR010000013">
    <property type="protein sequence ID" value="MEB3023050.1"/>
    <property type="molecule type" value="Genomic_DNA"/>
</dbReference>
<organism evidence="1 2">
    <name type="scientific">[Mycobacterium] crassicus</name>
    <dbReference type="NCBI Taxonomy" id="2872309"/>
    <lineage>
        <taxon>Bacteria</taxon>
        <taxon>Bacillati</taxon>
        <taxon>Actinomycetota</taxon>
        <taxon>Actinomycetes</taxon>
        <taxon>Mycobacteriales</taxon>
        <taxon>Mycobacteriaceae</taxon>
        <taxon>Mycolicibacter</taxon>
    </lineage>
</organism>
<reference evidence="1 2" key="1">
    <citation type="submission" date="2023-12" db="EMBL/GenBank/DDBJ databases">
        <title>Description of new species of Mycobacterium terrae complex isolated from sewage at the Sao Paulo Zoological Park Foundation in Brazil.</title>
        <authorList>
            <person name="Romagnoli C.L."/>
            <person name="Conceicao E.C."/>
            <person name="Machado E."/>
            <person name="Barreto L.B.P.F."/>
            <person name="Sharma A."/>
            <person name="Silva N.M."/>
            <person name="Marques L.E."/>
            <person name="Juliana M.A."/>
            <person name="Lourenco M.C.S."/>
            <person name="Digiampietri L.A."/>
            <person name="Suffys P.N."/>
            <person name="Viana-Niero C."/>
        </authorList>
    </citation>
    <scope>NUCLEOTIDE SEQUENCE [LARGE SCALE GENOMIC DNA]</scope>
    <source>
        <strain evidence="1 2">MYC098</strain>
    </source>
</reference>
<comment type="caution">
    <text evidence="1">The sequence shown here is derived from an EMBL/GenBank/DDBJ whole genome shotgun (WGS) entry which is preliminary data.</text>
</comment>
<gene>
    <name evidence="1" type="ORF">K6T79_18570</name>
</gene>
<accession>A0ABU5XL89</accession>
<sequence>MIDIQVTVDDADHLFFRRPRRVVDAMTAAGIDGVRSVTVLDRSTGLTSTCHDNHV</sequence>